<dbReference type="AlphaFoldDB" id="A0A315Z7M3"/>
<comment type="caution">
    <text evidence="1">The sequence shown here is derived from an EMBL/GenBank/DDBJ whole genome shotgun (WGS) entry which is preliminary data.</text>
</comment>
<name>A0A315Z7M3_SEDFL</name>
<gene>
    <name evidence="1" type="ORF">BC781_105222</name>
</gene>
<dbReference type="EMBL" id="QGDO01000005">
    <property type="protein sequence ID" value="PWJ40154.1"/>
    <property type="molecule type" value="Genomic_DNA"/>
</dbReference>
<proteinExistence type="predicted"/>
<reference evidence="1 2" key="1">
    <citation type="submission" date="2018-03" db="EMBL/GenBank/DDBJ databases">
        <title>Genomic Encyclopedia of Archaeal and Bacterial Type Strains, Phase II (KMG-II): from individual species to whole genera.</title>
        <authorList>
            <person name="Goeker M."/>
        </authorList>
    </citation>
    <scope>NUCLEOTIDE SEQUENCE [LARGE SCALE GENOMIC DNA]</scope>
    <source>
        <strain evidence="1 2">DSM 28229</strain>
    </source>
</reference>
<sequence>MPLKLILITVFLHFFFVESSFSQKTKIVSSKIIRAIEDEHHIGQLKENMLQKAKSEAMAKAFGTNVQQHTHYQIQAKGDSEFREDHKLTQSTNSEVKGEWVKTIKKSFEWLVEVEGQRKVLYLVCEVKGKAREINTQKVDFTLETLKCPKKEQCISNQFFDGDHLYLNYKSPKKGHLTIFYKEGETVYQLFPYQKMKGENGEVPVLNANKDYLLFDLNSAKDFQVSSHQVDEIGLELSSSTQELHKVYAIFSERPYALPLSTQKNGIPVLEYDSFQKWIEKNKMLSSDFQELVKFLTLSPKR</sequence>
<organism evidence="1 2">
    <name type="scientific">Sediminitomix flava</name>
    <dbReference type="NCBI Taxonomy" id="379075"/>
    <lineage>
        <taxon>Bacteria</taxon>
        <taxon>Pseudomonadati</taxon>
        <taxon>Bacteroidota</taxon>
        <taxon>Cytophagia</taxon>
        <taxon>Cytophagales</taxon>
        <taxon>Flammeovirgaceae</taxon>
        <taxon>Sediminitomix</taxon>
    </lineage>
</organism>
<evidence type="ECO:0008006" key="3">
    <source>
        <dbReference type="Google" id="ProtNLM"/>
    </source>
</evidence>
<dbReference type="OrthoDB" id="1044717at2"/>
<protein>
    <recommendedName>
        <fullName evidence="3">DUF4384 domain-containing protein</fullName>
    </recommendedName>
</protein>
<dbReference type="RefSeq" id="WP_109620627.1">
    <property type="nucleotide sequence ID" value="NZ_QGDO01000005.1"/>
</dbReference>
<dbReference type="Proteomes" id="UP000245535">
    <property type="component" value="Unassembled WGS sequence"/>
</dbReference>
<accession>A0A315Z7M3</accession>
<keyword evidence="2" id="KW-1185">Reference proteome</keyword>
<evidence type="ECO:0000313" key="1">
    <source>
        <dbReference type="EMBL" id="PWJ40154.1"/>
    </source>
</evidence>
<evidence type="ECO:0000313" key="2">
    <source>
        <dbReference type="Proteomes" id="UP000245535"/>
    </source>
</evidence>